<name>T0HNU9_9SPHN</name>
<sequence>MGKITQIIVHELIIRGKMKVAIPDMPMLWIKRRRTGQKANVGQFGFPMPYPSILFDGRIAFLP</sequence>
<gene>
    <name evidence="1" type="ORF">L288_02320</name>
</gene>
<proteinExistence type="predicted"/>
<organism evidence="1 2">
    <name type="scientific">Sphingobium quisquiliarum P25</name>
    <dbReference type="NCBI Taxonomy" id="1329909"/>
    <lineage>
        <taxon>Bacteria</taxon>
        <taxon>Pseudomonadati</taxon>
        <taxon>Pseudomonadota</taxon>
        <taxon>Alphaproteobacteria</taxon>
        <taxon>Sphingomonadales</taxon>
        <taxon>Sphingomonadaceae</taxon>
        <taxon>Sphingobium</taxon>
    </lineage>
</organism>
<protein>
    <submittedName>
        <fullName evidence="1">Uncharacterized protein</fullName>
    </submittedName>
</protein>
<reference evidence="1 2" key="1">
    <citation type="journal article" date="2013" name="Genome Announc.">
        <title>Draft Genome Sequence of Sphingobium quisquiliarum Strain P25T, a Novel Hexachlorocyclohexane (HCH)-Degrading Bacterium Isolated from an HCH Dumpsite.</title>
        <authorList>
            <person name="Kumar Singh A."/>
            <person name="Sangwan N."/>
            <person name="Sharma A."/>
            <person name="Gupta V."/>
            <person name="Khurana J.P."/>
            <person name="Lal R."/>
        </authorList>
    </citation>
    <scope>NUCLEOTIDE SEQUENCE [LARGE SCALE GENOMIC DNA]</scope>
    <source>
        <strain evidence="1 2">P25</strain>
    </source>
</reference>
<comment type="caution">
    <text evidence="1">The sequence shown here is derived from an EMBL/GenBank/DDBJ whole genome shotgun (WGS) entry which is preliminary data.</text>
</comment>
<accession>T0HNU9</accession>
<dbReference type="EMBL" id="ATHO01000014">
    <property type="protein sequence ID" value="EQB13813.1"/>
    <property type="molecule type" value="Genomic_DNA"/>
</dbReference>
<evidence type="ECO:0000313" key="1">
    <source>
        <dbReference type="EMBL" id="EQB13813.1"/>
    </source>
</evidence>
<dbReference type="AlphaFoldDB" id="T0HNU9"/>
<keyword evidence="2" id="KW-1185">Reference proteome</keyword>
<dbReference type="Proteomes" id="UP000015525">
    <property type="component" value="Unassembled WGS sequence"/>
</dbReference>
<evidence type="ECO:0000313" key="2">
    <source>
        <dbReference type="Proteomes" id="UP000015525"/>
    </source>
</evidence>